<evidence type="ECO:0000256" key="1">
    <source>
        <dbReference type="ARBA" id="ARBA00007277"/>
    </source>
</evidence>
<dbReference type="PROSITE" id="PS51704">
    <property type="entry name" value="GP_PDE"/>
    <property type="match status" value="1"/>
</dbReference>
<dbReference type="InterPro" id="IPR030395">
    <property type="entry name" value="GP_PDE_dom"/>
</dbReference>
<dbReference type="Pfam" id="PF03009">
    <property type="entry name" value="GDPD"/>
    <property type="match status" value="1"/>
</dbReference>
<keyword evidence="5" id="KW-0378">Hydrolase</keyword>
<keyword evidence="4" id="KW-0319">Glycerol metabolism</keyword>
<dbReference type="RefSeq" id="WP_381345919.1">
    <property type="nucleotide sequence ID" value="NZ_JBHMCY010000020.1"/>
</dbReference>
<evidence type="ECO:0000313" key="8">
    <source>
        <dbReference type="EMBL" id="MFB9463638.1"/>
    </source>
</evidence>
<proteinExistence type="inferred from homology"/>
<dbReference type="InterPro" id="IPR006311">
    <property type="entry name" value="TAT_signal"/>
</dbReference>
<keyword evidence="3" id="KW-0732">Signal</keyword>
<comment type="catalytic activity">
    <reaction evidence="6">
        <text>a sn-glycero-3-phosphodiester + H2O = an alcohol + sn-glycerol 3-phosphate + H(+)</text>
        <dbReference type="Rhea" id="RHEA:12969"/>
        <dbReference type="ChEBI" id="CHEBI:15377"/>
        <dbReference type="ChEBI" id="CHEBI:15378"/>
        <dbReference type="ChEBI" id="CHEBI:30879"/>
        <dbReference type="ChEBI" id="CHEBI:57597"/>
        <dbReference type="ChEBI" id="CHEBI:83408"/>
        <dbReference type="EC" id="3.1.4.46"/>
    </reaction>
</comment>
<evidence type="ECO:0000256" key="6">
    <source>
        <dbReference type="ARBA" id="ARBA00047512"/>
    </source>
</evidence>
<evidence type="ECO:0000256" key="3">
    <source>
        <dbReference type="ARBA" id="ARBA00022729"/>
    </source>
</evidence>
<dbReference type="PANTHER" id="PTHR43620:SF7">
    <property type="entry name" value="GLYCEROPHOSPHODIESTER PHOSPHODIESTERASE GDPD5-RELATED"/>
    <property type="match status" value="1"/>
</dbReference>
<dbReference type="SUPFAM" id="SSF51695">
    <property type="entry name" value="PLC-like phosphodiesterases"/>
    <property type="match status" value="1"/>
</dbReference>
<dbReference type="Gene3D" id="3.20.20.190">
    <property type="entry name" value="Phosphatidylinositol (PI) phosphodiesterase"/>
    <property type="match status" value="1"/>
</dbReference>
<dbReference type="PROSITE" id="PS51318">
    <property type="entry name" value="TAT"/>
    <property type="match status" value="1"/>
</dbReference>
<evidence type="ECO:0000313" key="9">
    <source>
        <dbReference type="Proteomes" id="UP001589709"/>
    </source>
</evidence>
<dbReference type="EMBL" id="JBHMCY010000020">
    <property type="protein sequence ID" value="MFB9463638.1"/>
    <property type="molecule type" value="Genomic_DNA"/>
</dbReference>
<feature type="domain" description="GP-PDE" evidence="7">
    <location>
        <begin position="57"/>
        <end position="384"/>
    </location>
</feature>
<dbReference type="InterPro" id="IPR017946">
    <property type="entry name" value="PLC-like_Pdiesterase_TIM-brl"/>
</dbReference>
<comment type="caution">
    <text evidence="8">The sequence shown here is derived from an EMBL/GenBank/DDBJ whole genome shotgun (WGS) entry which is preliminary data.</text>
</comment>
<dbReference type="EC" id="3.1.4.46" evidence="2"/>
<evidence type="ECO:0000256" key="2">
    <source>
        <dbReference type="ARBA" id="ARBA00012247"/>
    </source>
</evidence>
<protein>
    <recommendedName>
        <fullName evidence="2">glycerophosphodiester phosphodiesterase</fullName>
        <ecNumber evidence="2">3.1.4.46</ecNumber>
    </recommendedName>
</protein>
<name>A0ABV5N033_9ACTN</name>
<sequence length="390" mass="43003">METQMSNEQPQEQAHTGRRALLGAAVLGAGGAVLGLSGTAQADARQGGRGMKSLPVPTIVAHRGASGYRPEHTLGSYQLALDMGADIVEAGDLVPTKDGHLVCRHEPEIGGTTDVADHPEFAGRRTTKMLDGVSTTGWFTEDFTLAELKTLRATERIPANRPHNTLYNGRWEIPAFEEVLQWQDEQTRKRGKQVWIYPELKHPTYFRELGLALEERVAKLLRKYRRDRWNSPVILQSFEPTSIQRLHKLVDNPLVVLLSGASTRPWDFVETGDPRTVADLITPAGLREIASYAQGIGPTLDLVIPRDGAGNLTRPTTLVADAHKVGLTLHPWTLRNENPFLPADFRKGTDADAYGDVFGAYRAYFATGIDGIFTDHPDTGLLAREDFVNN</sequence>
<dbReference type="Proteomes" id="UP001589709">
    <property type="component" value="Unassembled WGS sequence"/>
</dbReference>
<dbReference type="PANTHER" id="PTHR43620">
    <property type="entry name" value="GLYCEROPHOSPHORYL DIESTER PHOSPHODIESTERASE"/>
    <property type="match status" value="1"/>
</dbReference>
<evidence type="ECO:0000259" key="7">
    <source>
        <dbReference type="PROSITE" id="PS51704"/>
    </source>
</evidence>
<accession>A0ABV5N033</accession>
<dbReference type="CDD" id="cd08602">
    <property type="entry name" value="GDPD_ScGlpQ1_like"/>
    <property type="match status" value="1"/>
</dbReference>
<comment type="similarity">
    <text evidence="1">Belongs to the glycerophosphoryl diester phosphodiesterase family.</text>
</comment>
<reference evidence="8 9" key="1">
    <citation type="submission" date="2024-09" db="EMBL/GenBank/DDBJ databases">
        <authorList>
            <person name="Sun Q."/>
            <person name="Mori K."/>
        </authorList>
    </citation>
    <scope>NUCLEOTIDE SEQUENCE [LARGE SCALE GENOMIC DNA]</scope>
    <source>
        <strain evidence="8 9">JCM 6917</strain>
    </source>
</reference>
<organism evidence="8 9">
    <name type="scientific">Streptomyces cinereospinus</name>
    <dbReference type="NCBI Taxonomy" id="285561"/>
    <lineage>
        <taxon>Bacteria</taxon>
        <taxon>Bacillati</taxon>
        <taxon>Actinomycetota</taxon>
        <taxon>Actinomycetes</taxon>
        <taxon>Kitasatosporales</taxon>
        <taxon>Streptomycetaceae</taxon>
        <taxon>Streptomyces</taxon>
    </lineage>
</organism>
<evidence type="ECO:0000256" key="5">
    <source>
        <dbReference type="ARBA" id="ARBA00022801"/>
    </source>
</evidence>
<keyword evidence="9" id="KW-1185">Reference proteome</keyword>
<gene>
    <name evidence="8" type="ORF">ACFF45_13240</name>
</gene>
<evidence type="ECO:0000256" key="4">
    <source>
        <dbReference type="ARBA" id="ARBA00022798"/>
    </source>
</evidence>